<dbReference type="InterPro" id="IPR000504">
    <property type="entry name" value="RRM_dom"/>
</dbReference>
<evidence type="ECO:0000256" key="11">
    <source>
        <dbReference type="SAM" id="MobiDB-lite"/>
    </source>
</evidence>
<dbReference type="EMBL" id="JAUTXT010000005">
    <property type="protein sequence ID" value="KAK3678020.1"/>
    <property type="molecule type" value="Genomic_DNA"/>
</dbReference>
<dbReference type="GO" id="GO:0006397">
    <property type="term" value="P:mRNA processing"/>
    <property type="evidence" value="ECO:0007669"/>
    <property type="project" value="UniProtKB-KW"/>
</dbReference>
<dbReference type="SMART" id="SM00360">
    <property type="entry name" value="RRM"/>
    <property type="match status" value="2"/>
</dbReference>
<dbReference type="CDD" id="cd12246">
    <property type="entry name" value="RRM1_U1A_like"/>
    <property type="match status" value="1"/>
</dbReference>
<dbReference type="InterPro" id="IPR035979">
    <property type="entry name" value="RBD_domain_sf"/>
</dbReference>
<feature type="domain" description="RRM" evidence="12">
    <location>
        <begin position="166"/>
        <end position="239"/>
    </location>
</feature>
<dbReference type="InterPro" id="IPR012677">
    <property type="entry name" value="Nucleotide-bd_a/b_plait_sf"/>
</dbReference>
<dbReference type="Gene3D" id="3.30.70.330">
    <property type="match status" value="2"/>
</dbReference>
<evidence type="ECO:0000313" key="14">
    <source>
        <dbReference type="Proteomes" id="UP001274830"/>
    </source>
</evidence>
<evidence type="ECO:0000256" key="6">
    <source>
        <dbReference type="ARBA" id="ARBA00022884"/>
    </source>
</evidence>
<accession>A0AAE1C4U3</accession>
<proteinExistence type="inferred from homology"/>
<evidence type="ECO:0000256" key="4">
    <source>
        <dbReference type="ARBA" id="ARBA00022728"/>
    </source>
</evidence>
<dbReference type="PROSITE" id="PS50102">
    <property type="entry name" value="RRM"/>
    <property type="match status" value="2"/>
</dbReference>
<dbReference type="SUPFAM" id="SSF54928">
    <property type="entry name" value="RNA-binding domain, RBD"/>
    <property type="match status" value="1"/>
</dbReference>
<name>A0AAE1C4U3_9PEZI</name>
<comment type="caution">
    <text evidence="13">The sequence shown here is derived from an EMBL/GenBank/DDBJ whole genome shotgun (WGS) entry which is preliminary data.</text>
</comment>
<dbReference type="GO" id="GO:0005681">
    <property type="term" value="C:spliceosomal complex"/>
    <property type="evidence" value="ECO:0007669"/>
    <property type="project" value="UniProtKB-KW"/>
</dbReference>
<protein>
    <recommendedName>
        <fullName evidence="12">RRM domain-containing protein</fullName>
    </recommendedName>
</protein>
<keyword evidence="7" id="KW-0508">mRNA splicing</keyword>
<dbReference type="FunFam" id="3.30.70.330:FF:000029">
    <property type="entry name" value="U2 small nuclear ribonucleoprotein B"/>
    <property type="match status" value="1"/>
</dbReference>
<keyword evidence="6 10" id="KW-0694">RNA-binding</keyword>
<evidence type="ECO:0000256" key="9">
    <source>
        <dbReference type="ARBA" id="ARBA00023274"/>
    </source>
</evidence>
<keyword evidence="5" id="KW-0677">Repeat</keyword>
<keyword evidence="14" id="KW-1185">Reference proteome</keyword>
<dbReference type="GO" id="GO:0003723">
    <property type="term" value="F:RNA binding"/>
    <property type="evidence" value="ECO:0007669"/>
    <property type="project" value="UniProtKB-UniRule"/>
</dbReference>
<dbReference type="GO" id="GO:0008380">
    <property type="term" value="P:RNA splicing"/>
    <property type="evidence" value="ECO:0007669"/>
    <property type="project" value="UniProtKB-KW"/>
</dbReference>
<dbReference type="GO" id="GO:0030532">
    <property type="term" value="C:small nuclear ribonucleoprotein complex"/>
    <property type="evidence" value="ECO:0007669"/>
    <property type="project" value="UniProtKB-ARBA"/>
</dbReference>
<evidence type="ECO:0000256" key="3">
    <source>
        <dbReference type="ARBA" id="ARBA00022664"/>
    </source>
</evidence>
<feature type="compositionally biased region" description="Low complexity" evidence="11">
    <location>
        <begin position="124"/>
        <end position="139"/>
    </location>
</feature>
<evidence type="ECO:0000256" key="5">
    <source>
        <dbReference type="ARBA" id="ARBA00022737"/>
    </source>
</evidence>
<evidence type="ECO:0000256" key="10">
    <source>
        <dbReference type="PROSITE-ProRule" id="PRU00176"/>
    </source>
</evidence>
<evidence type="ECO:0000256" key="8">
    <source>
        <dbReference type="ARBA" id="ARBA00023242"/>
    </source>
</evidence>
<keyword evidence="4" id="KW-0747">Spliceosome</keyword>
<evidence type="ECO:0000256" key="1">
    <source>
        <dbReference type="ARBA" id="ARBA00004123"/>
    </source>
</evidence>
<evidence type="ECO:0000256" key="2">
    <source>
        <dbReference type="ARBA" id="ARBA00007243"/>
    </source>
</evidence>
<dbReference type="PANTHER" id="PTHR10501">
    <property type="entry name" value="U1 SMALL NUCLEAR RIBONUCLEOPROTEIN A/U2 SMALL NUCLEAR RIBONUCLEOPROTEIN B"/>
    <property type="match status" value="1"/>
</dbReference>
<reference evidence="13" key="1">
    <citation type="submission" date="2023-07" db="EMBL/GenBank/DDBJ databases">
        <title>Black Yeasts Isolated from many extreme environments.</title>
        <authorList>
            <person name="Coleine C."/>
            <person name="Stajich J.E."/>
            <person name="Selbmann L."/>
        </authorList>
    </citation>
    <scope>NUCLEOTIDE SEQUENCE</scope>
    <source>
        <strain evidence="13">CCFEE 5485</strain>
    </source>
</reference>
<sequence>MSDAGDDETPPSATVYVRNIDERIKVSTVIDSLKGIFADFGNVVDVVAKKSLKRKGQAFVIYDSVDSAQEAIDDLQGFEVFGQQLRLEFARTRSDATVLREDGEQGLETHKKHRLAEKERKQAAEAAEAKAAAKRPAPEGLAERPAKTTKPAQDNVVPDEYLPVNKILFLRDLPEDYGSEALSAIFGRYPGFKELRMVPGRAGIAFVEYESEDGAINAKEATNGITLGEQVIRVTYQRQ</sequence>
<feature type="region of interest" description="Disordered" evidence="11">
    <location>
        <begin position="103"/>
        <end position="154"/>
    </location>
</feature>
<dbReference type="Proteomes" id="UP001274830">
    <property type="component" value="Unassembled WGS sequence"/>
</dbReference>
<keyword evidence="3" id="KW-0507">mRNA processing</keyword>
<organism evidence="13 14">
    <name type="scientific">Recurvomyces mirabilis</name>
    <dbReference type="NCBI Taxonomy" id="574656"/>
    <lineage>
        <taxon>Eukaryota</taxon>
        <taxon>Fungi</taxon>
        <taxon>Dikarya</taxon>
        <taxon>Ascomycota</taxon>
        <taxon>Pezizomycotina</taxon>
        <taxon>Dothideomycetes</taxon>
        <taxon>Dothideomycetidae</taxon>
        <taxon>Mycosphaerellales</taxon>
        <taxon>Teratosphaeriaceae</taxon>
        <taxon>Recurvomyces</taxon>
    </lineage>
</organism>
<comment type="subcellular location">
    <subcellularLocation>
        <location evidence="1">Nucleus</location>
    </subcellularLocation>
</comment>
<dbReference type="Pfam" id="PF00076">
    <property type="entry name" value="RRM_1"/>
    <property type="match status" value="2"/>
</dbReference>
<comment type="similarity">
    <text evidence="2">Belongs to the RRM U1 A/B'' family.</text>
</comment>
<dbReference type="FunFam" id="3.30.70.330:FF:000039">
    <property type="entry name" value="U1 small nuclear ribonucleoprotein A"/>
    <property type="match status" value="1"/>
</dbReference>
<gene>
    <name evidence="13" type="ORF">LTR78_002115</name>
</gene>
<evidence type="ECO:0000313" key="13">
    <source>
        <dbReference type="EMBL" id="KAK3678020.1"/>
    </source>
</evidence>
<keyword evidence="8" id="KW-0539">Nucleus</keyword>
<evidence type="ECO:0000256" key="7">
    <source>
        <dbReference type="ARBA" id="ARBA00023187"/>
    </source>
</evidence>
<feature type="domain" description="RRM" evidence="12">
    <location>
        <begin position="13"/>
        <end position="92"/>
    </location>
</feature>
<keyword evidence="9" id="KW-0687">Ribonucleoprotein</keyword>
<evidence type="ECO:0000259" key="12">
    <source>
        <dbReference type="PROSITE" id="PS50102"/>
    </source>
</evidence>
<dbReference type="AlphaFoldDB" id="A0AAE1C4U3"/>
<dbReference type="CDD" id="cd12247">
    <property type="entry name" value="RRM2_U1A_like"/>
    <property type="match status" value="1"/>
</dbReference>